<dbReference type="GO" id="GO:0016879">
    <property type="term" value="F:ligase activity, forming carbon-nitrogen bonds"/>
    <property type="evidence" value="ECO:0007669"/>
    <property type="project" value="TreeGrafter"/>
</dbReference>
<dbReference type="PANTHER" id="PTHR36510">
    <property type="entry name" value="GLUTAMATE--CYSTEINE LIGASE 2-RELATED"/>
    <property type="match status" value="1"/>
</dbReference>
<dbReference type="SUPFAM" id="SSF55931">
    <property type="entry name" value="Glutamine synthetase/guanido kinase"/>
    <property type="match status" value="1"/>
</dbReference>
<keyword evidence="3" id="KW-1185">Reference proteome</keyword>
<evidence type="ECO:0008006" key="4">
    <source>
        <dbReference type="Google" id="ProtNLM"/>
    </source>
</evidence>
<comment type="catalytic activity">
    <reaction evidence="1">
        <text>L-cysteine + L-glutamate + ATP = gamma-L-glutamyl-L-cysteine + ADP + phosphate + H(+)</text>
        <dbReference type="Rhea" id="RHEA:13285"/>
        <dbReference type="ChEBI" id="CHEBI:15378"/>
        <dbReference type="ChEBI" id="CHEBI:29985"/>
        <dbReference type="ChEBI" id="CHEBI:30616"/>
        <dbReference type="ChEBI" id="CHEBI:35235"/>
        <dbReference type="ChEBI" id="CHEBI:43474"/>
        <dbReference type="ChEBI" id="CHEBI:58173"/>
        <dbReference type="ChEBI" id="CHEBI:456216"/>
        <dbReference type="EC" id="6.3.2.2"/>
    </reaction>
</comment>
<dbReference type="InterPro" id="IPR050141">
    <property type="entry name" value="GCL_type2/YbdK_subfam"/>
</dbReference>
<dbReference type="RefSeq" id="WP_130288473.1">
    <property type="nucleotide sequence ID" value="NZ_SHKL01000001.1"/>
</dbReference>
<dbReference type="PANTHER" id="PTHR36510:SF3">
    <property type="entry name" value="CONSERVED PROTEIN"/>
    <property type="match status" value="1"/>
</dbReference>
<reference evidence="2 3" key="1">
    <citation type="submission" date="2019-02" db="EMBL/GenBank/DDBJ databases">
        <title>Sequencing the genomes of 1000 actinobacteria strains.</title>
        <authorList>
            <person name="Klenk H.-P."/>
        </authorList>
    </citation>
    <scope>NUCLEOTIDE SEQUENCE [LARGE SCALE GENOMIC DNA]</scope>
    <source>
        <strain evidence="2 3">DSM 45779</strain>
    </source>
</reference>
<evidence type="ECO:0000313" key="2">
    <source>
        <dbReference type="EMBL" id="RZT83764.1"/>
    </source>
</evidence>
<comment type="caution">
    <text evidence="2">The sequence shown here is derived from an EMBL/GenBank/DDBJ whole genome shotgun (WGS) entry which is preliminary data.</text>
</comment>
<accession>A0A4Q7US26</accession>
<organism evidence="2 3">
    <name type="scientific">Pseudonocardia sediminis</name>
    <dbReference type="NCBI Taxonomy" id="1397368"/>
    <lineage>
        <taxon>Bacteria</taxon>
        <taxon>Bacillati</taxon>
        <taxon>Actinomycetota</taxon>
        <taxon>Actinomycetes</taxon>
        <taxon>Pseudonocardiales</taxon>
        <taxon>Pseudonocardiaceae</taxon>
        <taxon>Pseudonocardia</taxon>
    </lineage>
</organism>
<dbReference type="InterPro" id="IPR006336">
    <property type="entry name" value="GCS2"/>
</dbReference>
<gene>
    <name evidence="2" type="ORF">EV383_0582</name>
</gene>
<dbReference type="Gene3D" id="3.30.590.20">
    <property type="match status" value="1"/>
</dbReference>
<evidence type="ECO:0000313" key="3">
    <source>
        <dbReference type="Proteomes" id="UP000291591"/>
    </source>
</evidence>
<evidence type="ECO:0000256" key="1">
    <source>
        <dbReference type="ARBA" id="ARBA00048819"/>
    </source>
</evidence>
<sequence length="495" mass="55645">MGQVVDRTTFTRRDRQRYRIKVQRCLDTLEEMLREYPFADSEPMTGVEIEFNLVDGDLAPSLNGRDVLETINAEEFQTELGRWNLELNLPPRPLPGDEWRLLEHELLDLLAGAGAKAGDLRTQLVMIGILPTLRTDHMVAESITPDDRYRALNDQMLNARGEPIRIDITGNGGSERVAEDFETIIPEAACTSLQLHLQVAPADFGKYWNAAQCLAGVQLGLGANSPFLMGSNLWAETRIPLFEQSCDVRTPELRNQGVRPRVWFGERWIDSVLDLFAENARYFPALMPVTSEIDPMTQLREHGAPALPELTLHNGTIWRWNRPIYDVSGSEPHVRLENRVLPAGPTTVDMVANALFFYGLLRTLVEAEQPLWKTVSFEAAAENFTTAAKHGMNAPLYWPGTGWIRPDELALRKLLPLAHEGLARWGVSGAVCDRYLTVLERRCVTRQTGSSWQVDTVAALEERGLDRPKALYGMVERYVAASAANVPVHTWEIPD</sequence>
<dbReference type="Proteomes" id="UP000291591">
    <property type="component" value="Unassembled WGS sequence"/>
</dbReference>
<dbReference type="InterPro" id="IPR016602">
    <property type="entry name" value="UCP012666"/>
</dbReference>
<dbReference type="InterPro" id="IPR014746">
    <property type="entry name" value="Gln_synth/guanido_kin_cat_dom"/>
</dbReference>
<dbReference type="PIRSF" id="PIRSF012666">
    <property type="entry name" value="UCP012666"/>
    <property type="match status" value="1"/>
</dbReference>
<dbReference type="OrthoDB" id="240589at2"/>
<dbReference type="EMBL" id="SHKL01000001">
    <property type="protein sequence ID" value="RZT83764.1"/>
    <property type="molecule type" value="Genomic_DNA"/>
</dbReference>
<name>A0A4Q7US26_PSEST</name>
<protein>
    <recommendedName>
        <fullName evidence="4">Glutamate--cysteine ligase</fullName>
    </recommendedName>
</protein>
<proteinExistence type="predicted"/>
<dbReference type="Pfam" id="PF04107">
    <property type="entry name" value="GCS2"/>
    <property type="match status" value="1"/>
</dbReference>
<dbReference type="AlphaFoldDB" id="A0A4Q7US26"/>